<dbReference type="SMART" id="SM00388">
    <property type="entry name" value="HisKA"/>
    <property type="match status" value="1"/>
</dbReference>
<feature type="domain" description="Histidine kinase" evidence="15">
    <location>
        <begin position="230"/>
        <end position="434"/>
    </location>
</feature>
<organism evidence="16 17">
    <name type="scientific">Leptotrichia wadei</name>
    <dbReference type="NCBI Taxonomy" id="157687"/>
    <lineage>
        <taxon>Bacteria</taxon>
        <taxon>Fusobacteriati</taxon>
        <taxon>Fusobacteriota</taxon>
        <taxon>Fusobacteriia</taxon>
        <taxon>Fusobacteriales</taxon>
        <taxon>Leptotrichiaceae</taxon>
        <taxon>Leptotrichia</taxon>
    </lineage>
</organism>
<dbReference type="Gene3D" id="6.10.340.10">
    <property type="match status" value="1"/>
</dbReference>
<evidence type="ECO:0000313" key="17">
    <source>
        <dbReference type="Proteomes" id="UP000321397"/>
    </source>
</evidence>
<accession>A0A510KC83</accession>
<evidence type="ECO:0000256" key="14">
    <source>
        <dbReference type="SAM" id="Phobius"/>
    </source>
</evidence>
<dbReference type="PANTHER" id="PTHR45528">
    <property type="entry name" value="SENSOR HISTIDINE KINASE CPXA"/>
    <property type="match status" value="1"/>
</dbReference>
<name>A0A510KC83_9FUSO</name>
<keyword evidence="13 14" id="KW-0472">Membrane</keyword>
<dbReference type="CDD" id="cd00082">
    <property type="entry name" value="HisKA"/>
    <property type="match status" value="1"/>
</dbReference>
<evidence type="ECO:0000256" key="11">
    <source>
        <dbReference type="ARBA" id="ARBA00022989"/>
    </source>
</evidence>
<dbReference type="RefSeq" id="WP_146960560.1">
    <property type="nucleotide sequence ID" value="NZ_AP019834.1"/>
</dbReference>
<keyword evidence="12" id="KW-0902">Two-component regulatory system</keyword>
<evidence type="ECO:0000313" key="16">
    <source>
        <dbReference type="EMBL" id="BBM47473.1"/>
    </source>
</evidence>
<dbReference type="InterPro" id="IPR036890">
    <property type="entry name" value="HATPase_C_sf"/>
</dbReference>
<comment type="subcellular location">
    <subcellularLocation>
        <location evidence="2">Cell membrane</location>
        <topology evidence="2">Multi-pass membrane protein</topology>
    </subcellularLocation>
</comment>
<dbReference type="Proteomes" id="UP000321397">
    <property type="component" value="Chromosome"/>
</dbReference>
<evidence type="ECO:0000256" key="2">
    <source>
        <dbReference type="ARBA" id="ARBA00004651"/>
    </source>
</evidence>
<sequence length="437" mass="50799">MKKIRLKKIKDKIIFANTVSLVFISFIIILGMTIFLIHKAVEAETKEMDKLVLSAIEKLNNVPTDKLKQTYKNYDYADKQYISLAVEKNGDFIYLTDDENRSDFKKIEVNKLETKWDRFVYKRIYTVNNTKYYAIRNFKFMEAHEILYVMLVMFVLITISIIIISKIVAEYVLNPLSNIIFQSKEINNHNIDAQLTKTKDDEIGELIDVLNETFKKKEEIIKSQKTFSSDVSHELKTPLAIMKGYLDILEWGKNDKDLLNEAIENLNLEVKNIERIINTLFLSSNLEKITIKKEVIDVKQLFEKIKKDYELLNIKRKILVKSDGNVNIFVDKNLISEVLRGLIDNSIKYSVGNIELIAKENIMAEVIVRNYGEGIPEEEKKKLFNRNFQGKNAKKGAGLGLSIIKDIILLNDGEIYLENREDGVDVRMEFKKVEIEE</sequence>
<dbReference type="EC" id="2.7.13.3" evidence="3"/>
<dbReference type="SUPFAM" id="SSF55874">
    <property type="entry name" value="ATPase domain of HSP90 chaperone/DNA topoisomerase II/histidine kinase"/>
    <property type="match status" value="1"/>
</dbReference>
<reference evidence="16 17" key="1">
    <citation type="submission" date="2019-07" db="EMBL/GenBank/DDBJ databases">
        <title>Complete Genome Sequence of Leptotrichia wadei Strain JMUB3933.</title>
        <authorList>
            <person name="Watanabe S."/>
            <person name="Cui L."/>
        </authorList>
    </citation>
    <scope>NUCLEOTIDE SEQUENCE [LARGE SCALE GENOMIC DNA]</scope>
    <source>
        <strain evidence="16 17">JMUB3933</strain>
    </source>
</reference>
<evidence type="ECO:0000256" key="8">
    <source>
        <dbReference type="ARBA" id="ARBA00022741"/>
    </source>
</evidence>
<dbReference type="Gene3D" id="3.30.565.10">
    <property type="entry name" value="Histidine kinase-like ATPase, C-terminal domain"/>
    <property type="match status" value="1"/>
</dbReference>
<dbReference type="Gene3D" id="1.10.287.130">
    <property type="match status" value="1"/>
</dbReference>
<dbReference type="PANTHER" id="PTHR45528:SF1">
    <property type="entry name" value="SENSOR HISTIDINE KINASE CPXA"/>
    <property type="match status" value="1"/>
</dbReference>
<dbReference type="PRINTS" id="PR00344">
    <property type="entry name" value="BCTRLSENSOR"/>
</dbReference>
<dbReference type="GO" id="GO:0005524">
    <property type="term" value="F:ATP binding"/>
    <property type="evidence" value="ECO:0007669"/>
    <property type="project" value="UniProtKB-KW"/>
</dbReference>
<dbReference type="GO" id="GO:0005886">
    <property type="term" value="C:plasma membrane"/>
    <property type="evidence" value="ECO:0007669"/>
    <property type="project" value="UniProtKB-SubCell"/>
</dbReference>
<dbReference type="GO" id="GO:0000155">
    <property type="term" value="F:phosphorelay sensor kinase activity"/>
    <property type="evidence" value="ECO:0007669"/>
    <property type="project" value="InterPro"/>
</dbReference>
<evidence type="ECO:0000256" key="3">
    <source>
        <dbReference type="ARBA" id="ARBA00012438"/>
    </source>
</evidence>
<dbReference type="PROSITE" id="PS50109">
    <property type="entry name" value="HIS_KIN"/>
    <property type="match status" value="1"/>
</dbReference>
<evidence type="ECO:0000259" key="15">
    <source>
        <dbReference type="PROSITE" id="PS50109"/>
    </source>
</evidence>
<evidence type="ECO:0000256" key="9">
    <source>
        <dbReference type="ARBA" id="ARBA00022777"/>
    </source>
</evidence>
<evidence type="ECO:0000256" key="13">
    <source>
        <dbReference type="ARBA" id="ARBA00023136"/>
    </source>
</evidence>
<keyword evidence="5" id="KW-0597">Phosphoprotein</keyword>
<feature type="transmembrane region" description="Helical" evidence="14">
    <location>
        <begin position="12"/>
        <end position="37"/>
    </location>
</feature>
<dbReference type="InterPro" id="IPR050398">
    <property type="entry name" value="HssS/ArlS-like"/>
</dbReference>
<dbReference type="InterPro" id="IPR003661">
    <property type="entry name" value="HisK_dim/P_dom"/>
</dbReference>
<dbReference type="InterPro" id="IPR004358">
    <property type="entry name" value="Sig_transdc_His_kin-like_C"/>
</dbReference>
<keyword evidence="8" id="KW-0547">Nucleotide-binding</keyword>
<gene>
    <name evidence="16" type="ORF">JMUB3933_0974</name>
</gene>
<dbReference type="InterPro" id="IPR005467">
    <property type="entry name" value="His_kinase_dom"/>
</dbReference>
<dbReference type="InterPro" id="IPR003594">
    <property type="entry name" value="HATPase_dom"/>
</dbReference>
<dbReference type="InterPro" id="IPR036097">
    <property type="entry name" value="HisK_dim/P_sf"/>
</dbReference>
<evidence type="ECO:0000256" key="6">
    <source>
        <dbReference type="ARBA" id="ARBA00022679"/>
    </source>
</evidence>
<protein>
    <recommendedName>
        <fullName evidence="3">histidine kinase</fullName>
        <ecNumber evidence="3">2.7.13.3</ecNumber>
    </recommendedName>
</protein>
<evidence type="ECO:0000256" key="10">
    <source>
        <dbReference type="ARBA" id="ARBA00022840"/>
    </source>
</evidence>
<feature type="transmembrane region" description="Helical" evidence="14">
    <location>
        <begin position="146"/>
        <end position="169"/>
    </location>
</feature>
<evidence type="ECO:0000256" key="5">
    <source>
        <dbReference type="ARBA" id="ARBA00022553"/>
    </source>
</evidence>
<dbReference type="SUPFAM" id="SSF47384">
    <property type="entry name" value="Homodimeric domain of signal transducing histidine kinase"/>
    <property type="match status" value="1"/>
</dbReference>
<keyword evidence="4" id="KW-1003">Cell membrane</keyword>
<comment type="catalytic activity">
    <reaction evidence="1">
        <text>ATP + protein L-histidine = ADP + protein N-phospho-L-histidine.</text>
        <dbReference type="EC" id="2.7.13.3"/>
    </reaction>
</comment>
<keyword evidence="9 16" id="KW-0418">Kinase</keyword>
<dbReference type="SMART" id="SM00387">
    <property type="entry name" value="HATPase_c"/>
    <property type="match status" value="1"/>
</dbReference>
<evidence type="ECO:0000256" key="1">
    <source>
        <dbReference type="ARBA" id="ARBA00000085"/>
    </source>
</evidence>
<dbReference type="AlphaFoldDB" id="A0A510KC83"/>
<evidence type="ECO:0000256" key="12">
    <source>
        <dbReference type="ARBA" id="ARBA00023012"/>
    </source>
</evidence>
<dbReference type="Pfam" id="PF00512">
    <property type="entry name" value="HisKA"/>
    <property type="match status" value="1"/>
</dbReference>
<keyword evidence="10" id="KW-0067">ATP-binding</keyword>
<keyword evidence="11 14" id="KW-1133">Transmembrane helix</keyword>
<keyword evidence="7 14" id="KW-0812">Transmembrane</keyword>
<dbReference type="Pfam" id="PF02518">
    <property type="entry name" value="HATPase_c"/>
    <property type="match status" value="1"/>
</dbReference>
<keyword evidence="6" id="KW-0808">Transferase</keyword>
<evidence type="ECO:0000256" key="7">
    <source>
        <dbReference type="ARBA" id="ARBA00022692"/>
    </source>
</evidence>
<evidence type="ECO:0000256" key="4">
    <source>
        <dbReference type="ARBA" id="ARBA00022475"/>
    </source>
</evidence>
<proteinExistence type="predicted"/>
<dbReference type="EMBL" id="AP019834">
    <property type="protein sequence ID" value="BBM47473.1"/>
    <property type="molecule type" value="Genomic_DNA"/>
</dbReference>